<dbReference type="SUPFAM" id="SSF52540">
    <property type="entry name" value="P-loop containing nucleoside triphosphate hydrolases"/>
    <property type="match status" value="1"/>
</dbReference>
<dbReference type="InterPro" id="IPR027417">
    <property type="entry name" value="P-loop_NTPase"/>
</dbReference>
<dbReference type="InterPro" id="IPR017871">
    <property type="entry name" value="ABC_transporter-like_CS"/>
</dbReference>
<dbReference type="SMART" id="SM00382">
    <property type="entry name" value="AAA"/>
    <property type="match status" value="1"/>
</dbReference>
<evidence type="ECO:0000313" key="9">
    <source>
        <dbReference type="Proteomes" id="UP001197247"/>
    </source>
</evidence>
<dbReference type="InterPro" id="IPR050166">
    <property type="entry name" value="ABC_transporter_ATP-bind"/>
</dbReference>
<sequence>MSFEGVSKRYGSTVVLDGLDLRVAQGEFVAVIGRSGTGKSTLLRIVAGLEKPDSGTVSVPEGVAVAFQEPRLLPWLGVGANVALGLPASQRDRAVRALAEVGLEDRAGAWPLELSGGQAQRASLARALVREPRVLLLDEPFGALDALTRLEMQSLVGRLWRDHGWTVVMVTHDVDEAVRLADRVIVLGEGSIRLELEVPGKGPRRAEDPQLAGLGRQLLGALGVTLA</sequence>
<protein>
    <submittedName>
        <fullName evidence="8">ABC transporter ATP-binding protein</fullName>
    </submittedName>
</protein>
<name>A0ABS5TIS8_9ACTN</name>
<evidence type="ECO:0000256" key="6">
    <source>
        <dbReference type="ARBA" id="ARBA00023136"/>
    </source>
</evidence>
<dbReference type="InterPro" id="IPR003593">
    <property type="entry name" value="AAA+_ATPase"/>
</dbReference>
<keyword evidence="5" id="KW-1278">Translocase</keyword>
<evidence type="ECO:0000259" key="7">
    <source>
        <dbReference type="PROSITE" id="PS50893"/>
    </source>
</evidence>
<dbReference type="Pfam" id="PF00005">
    <property type="entry name" value="ABC_tran"/>
    <property type="match status" value="1"/>
</dbReference>
<evidence type="ECO:0000313" key="8">
    <source>
        <dbReference type="EMBL" id="MBT0769978.1"/>
    </source>
</evidence>
<evidence type="ECO:0000256" key="1">
    <source>
        <dbReference type="ARBA" id="ARBA00022448"/>
    </source>
</evidence>
<keyword evidence="2" id="KW-1003">Cell membrane</keyword>
<feature type="domain" description="ABC transporter" evidence="7">
    <location>
        <begin position="1"/>
        <end position="214"/>
    </location>
</feature>
<organism evidence="8 9">
    <name type="scientific">Kineosporia corallincola</name>
    <dbReference type="NCBI Taxonomy" id="2835133"/>
    <lineage>
        <taxon>Bacteria</taxon>
        <taxon>Bacillati</taxon>
        <taxon>Actinomycetota</taxon>
        <taxon>Actinomycetes</taxon>
        <taxon>Kineosporiales</taxon>
        <taxon>Kineosporiaceae</taxon>
        <taxon>Kineosporia</taxon>
    </lineage>
</organism>
<dbReference type="CDD" id="cd03293">
    <property type="entry name" value="ABC_NrtD_SsuB_transporters"/>
    <property type="match status" value="1"/>
</dbReference>
<dbReference type="Gene3D" id="3.40.50.300">
    <property type="entry name" value="P-loop containing nucleotide triphosphate hydrolases"/>
    <property type="match status" value="1"/>
</dbReference>
<dbReference type="PANTHER" id="PTHR42788">
    <property type="entry name" value="TAURINE IMPORT ATP-BINDING PROTEIN-RELATED"/>
    <property type="match status" value="1"/>
</dbReference>
<accession>A0ABS5TIS8</accession>
<keyword evidence="4 8" id="KW-0067">ATP-binding</keyword>
<gene>
    <name evidence="8" type="ORF">KIH74_13655</name>
</gene>
<dbReference type="InterPro" id="IPR003439">
    <property type="entry name" value="ABC_transporter-like_ATP-bd"/>
</dbReference>
<dbReference type="EMBL" id="JAHBAY010000005">
    <property type="protein sequence ID" value="MBT0769978.1"/>
    <property type="molecule type" value="Genomic_DNA"/>
</dbReference>
<proteinExistence type="predicted"/>
<dbReference type="PROSITE" id="PS00211">
    <property type="entry name" value="ABC_TRANSPORTER_1"/>
    <property type="match status" value="1"/>
</dbReference>
<keyword evidence="1" id="KW-0813">Transport</keyword>
<keyword evidence="9" id="KW-1185">Reference proteome</keyword>
<evidence type="ECO:0000256" key="2">
    <source>
        <dbReference type="ARBA" id="ARBA00022475"/>
    </source>
</evidence>
<comment type="caution">
    <text evidence="8">The sequence shown here is derived from an EMBL/GenBank/DDBJ whole genome shotgun (WGS) entry which is preliminary data.</text>
</comment>
<reference evidence="8 9" key="1">
    <citation type="submission" date="2021-05" db="EMBL/GenBank/DDBJ databases">
        <title>Kineosporia and Streptomyces sp. nov. two new marine actinobacteria isolated from Coral.</title>
        <authorList>
            <person name="Buangrab K."/>
            <person name="Sutthacheep M."/>
            <person name="Yeemin T."/>
            <person name="Harunari E."/>
            <person name="Igarashi Y."/>
            <person name="Kanchanasin P."/>
            <person name="Tanasupawat S."/>
            <person name="Phongsopitanun W."/>
        </authorList>
    </citation>
    <scope>NUCLEOTIDE SEQUENCE [LARGE SCALE GENOMIC DNA]</scope>
    <source>
        <strain evidence="8 9">J2-2</strain>
    </source>
</reference>
<dbReference type="Proteomes" id="UP001197247">
    <property type="component" value="Unassembled WGS sequence"/>
</dbReference>
<keyword evidence="3" id="KW-0547">Nucleotide-binding</keyword>
<evidence type="ECO:0000256" key="5">
    <source>
        <dbReference type="ARBA" id="ARBA00022967"/>
    </source>
</evidence>
<evidence type="ECO:0000256" key="3">
    <source>
        <dbReference type="ARBA" id="ARBA00022741"/>
    </source>
</evidence>
<keyword evidence="6" id="KW-0472">Membrane</keyword>
<dbReference type="PANTHER" id="PTHR42788:SF17">
    <property type="entry name" value="ALIPHATIC SULFONATES IMPORT ATP-BINDING PROTEIN SSUB"/>
    <property type="match status" value="1"/>
</dbReference>
<dbReference type="PROSITE" id="PS50893">
    <property type="entry name" value="ABC_TRANSPORTER_2"/>
    <property type="match status" value="1"/>
</dbReference>
<dbReference type="GO" id="GO:0005524">
    <property type="term" value="F:ATP binding"/>
    <property type="evidence" value="ECO:0007669"/>
    <property type="project" value="UniProtKB-KW"/>
</dbReference>
<evidence type="ECO:0000256" key="4">
    <source>
        <dbReference type="ARBA" id="ARBA00022840"/>
    </source>
</evidence>